<organism evidence="1 2">
    <name type="scientific">Romanomermis culicivorax</name>
    <name type="common">Nematode worm</name>
    <dbReference type="NCBI Taxonomy" id="13658"/>
    <lineage>
        <taxon>Eukaryota</taxon>
        <taxon>Metazoa</taxon>
        <taxon>Ecdysozoa</taxon>
        <taxon>Nematoda</taxon>
        <taxon>Enoplea</taxon>
        <taxon>Dorylaimia</taxon>
        <taxon>Mermithida</taxon>
        <taxon>Mermithoidea</taxon>
        <taxon>Mermithidae</taxon>
        <taxon>Romanomermis</taxon>
    </lineage>
</organism>
<accession>A0A915JLI2</accession>
<dbReference type="WBParaSite" id="nRc.2.0.1.t26963-RA">
    <property type="protein sequence ID" value="nRc.2.0.1.t26963-RA"/>
    <property type="gene ID" value="nRc.2.0.1.g26963"/>
</dbReference>
<evidence type="ECO:0000313" key="1">
    <source>
        <dbReference type="Proteomes" id="UP000887565"/>
    </source>
</evidence>
<keyword evidence="1" id="KW-1185">Reference proteome</keyword>
<dbReference type="Proteomes" id="UP000887565">
    <property type="component" value="Unplaced"/>
</dbReference>
<sequence>MKNLLNIDLKNISIKITDLPEITSNLNEIKACVVCPNPRSRRVRKIMLGGSLTHHYNTCIVNTSILIDIDFVPVCPTENTLKSLKERPFMEEKDIKMLGHGDIQV</sequence>
<evidence type="ECO:0000313" key="2">
    <source>
        <dbReference type="WBParaSite" id="nRc.2.0.1.t26963-RA"/>
    </source>
</evidence>
<proteinExistence type="predicted"/>
<protein>
    <submittedName>
        <fullName evidence="2">Uncharacterized protein</fullName>
    </submittedName>
</protein>
<name>A0A915JLI2_ROMCU</name>
<reference evidence="2" key="1">
    <citation type="submission" date="2022-11" db="UniProtKB">
        <authorList>
            <consortium name="WormBaseParasite"/>
        </authorList>
    </citation>
    <scope>IDENTIFICATION</scope>
</reference>
<dbReference type="AlphaFoldDB" id="A0A915JLI2"/>